<reference evidence="10" key="2">
    <citation type="journal article" date="2021" name="PeerJ">
        <title>Extensive microbial diversity within the chicken gut microbiome revealed by metagenomics and culture.</title>
        <authorList>
            <person name="Gilroy R."/>
            <person name="Ravi A."/>
            <person name="Getino M."/>
            <person name="Pursley I."/>
            <person name="Horton D.L."/>
            <person name="Alikhan N.F."/>
            <person name="Baker D."/>
            <person name="Gharbi K."/>
            <person name="Hall N."/>
            <person name="Watson M."/>
            <person name="Adriaenssens E.M."/>
            <person name="Foster-Nyarko E."/>
            <person name="Jarju S."/>
            <person name="Secka A."/>
            <person name="Antonio M."/>
            <person name="Oren A."/>
            <person name="Chaudhuri R.R."/>
            <person name="La Ragione R."/>
            <person name="Hildebrand F."/>
            <person name="Pallen M.J."/>
        </authorList>
    </citation>
    <scope>NUCLEOTIDE SEQUENCE</scope>
    <source>
        <strain evidence="10">11159</strain>
    </source>
</reference>
<comment type="caution">
    <text evidence="7">Lacks conserved residue(s) required for the propagation of feature annotation.</text>
</comment>
<comment type="cofactor">
    <cofactor evidence="7">
        <name>a divalent metal cation</name>
        <dbReference type="ChEBI" id="CHEBI:60240"/>
    </cofactor>
    <text evidence="7">Binds 1 divalent metal cation per subunit.</text>
</comment>
<dbReference type="Proteomes" id="UP000823613">
    <property type="component" value="Unassembled WGS sequence"/>
</dbReference>
<dbReference type="GO" id="GO:0008685">
    <property type="term" value="F:2-C-methyl-D-erythritol 2,4-cyclodiphosphate synthase activity"/>
    <property type="evidence" value="ECO:0007669"/>
    <property type="project" value="UniProtKB-UniRule"/>
</dbReference>
<dbReference type="GO" id="GO:0016114">
    <property type="term" value="P:terpenoid biosynthetic process"/>
    <property type="evidence" value="ECO:0007669"/>
    <property type="project" value="InterPro"/>
</dbReference>
<sequence length="161" mass="17939">MKIGFSKDVHRLKKNVPLILGGVTIPYKKGLISHSDGDVVLHSLIDAILGALNKGDIGKVFPDNTSEYKNASSMYLLSKTYKILENCNVFIDYIDIFISCEEPKLSPFTNLMKFNISETLQISKDRISIKCGTNEGLGYIGQKKAIESYCVVILKESDKNE</sequence>
<feature type="binding site" evidence="7">
    <location>
        <begin position="8"/>
        <end position="10"/>
    </location>
    <ligand>
        <name>4-CDP-2-C-methyl-D-erythritol 2-phosphate</name>
        <dbReference type="ChEBI" id="CHEBI:57919"/>
    </ligand>
</feature>
<name>A0A9D9GX27_9BACL</name>
<feature type="site" description="Transition state stabilizer" evidence="7">
    <location>
        <position position="34"/>
    </location>
</feature>
<dbReference type="GO" id="GO:0046872">
    <property type="term" value="F:metal ion binding"/>
    <property type="evidence" value="ECO:0007669"/>
    <property type="project" value="UniProtKB-KW"/>
</dbReference>
<keyword evidence="6 7" id="KW-0456">Lyase</keyword>
<comment type="pathway">
    <text evidence="2 7">Isoprenoid biosynthesis; isopentenyl diphosphate biosynthesis via DXP pathway; isopentenyl diphosphate from 1-deoxy-D-xylulose 5-phosphate: step 4/6.</text>
</comment>
<dbReference type="SUPFAM" id="SSF69765">
    <property type="entry name" value="IpsF-like"/>
    <property type="match status" value="1"/>
</dbReference>
<dbReference type="AlphaFoldDB" id="A0A9D9GX27"/>
<dbReference type="HAMAP" id="MF_00107">
    <property type="entry name" value="IspF"/>
    <property type="match status" value="1"/>
</dbReference>
<feature type="binding site" evidence="7">
    <location>
        <begin position="56"/>
        <end position="58"/>
    </location>
    <ligand>
        <name>4-CDP-2-C-methyl-D-erythritol 2-phosphate</name>
        <dbReference type="ChEBI" id="CHEBI:57919"/>
    </ligand>
</feature>
<dbReference type="PROSITE" id="PS01350">
    <property type="entry name" value="ISPF"/>
    <property type="match status" value="1"/>
</dbReference>
<feature type="domain" description="2-C-methyl-D-erythritol 2,4-cyclodiphosphate synthase" evidence="9">
    <location>
        <begin position="1"/>
        <end position="154"/>
    </location>
</feature>
<feature type="binding site" evidence="7">
    <location>
        <position position="42"/>
    </location>
    <ligand>
        <name>a divalent metal cation</name>
        <dbReference type="ChEBI" id="CHEBI:60240"/>
    </ligand>
</feature>
<dbReference type="Gene3D" id="3.30.1330.50">
    <property type="entry name" value="2-C-methyl-D-erythritol 2,4-cyclodiphosphate synthase"/>
    <property type="match status" value="1"/>
</dbReference>
<dbReference type="EC" id="4.6.1.12" evidence="3 7"/>
<proteinExistence type="inferred from homology"/>
<evidence type="ECO:0000259" key="9">
    <source>
        <dbReference type="Pfam" id="PF02542"/>
    </source>
</evidence>
<comment type="function">
    <text evidence="7">Involved in the biosynthesis of isopentenyl diphosphate (IPP) and dimethylallyl diphosphate (DMAPP), two major building blocks of isoprenoid compounds. Catalyzes the conversion of 4-diphosphocytidyl-2-C-methyl-D-erythritol 2-phosphate (CDP-ME2P) to 2-C-methyl-D-erythritol 2,4-cyclodiphosphate (ME-CPP) with a corresponding release of cytidine 5-monophosphate (CMP).</text>
</comment>
<feature type="binding site" evidence="7">
    <location>
        <begin position="34"/>
        <end position="35"/>
    </location>
    <ligand>
        <name>4-CDP-2-C-methyl-D-erythritol 2-phosphate</name>
        <dbReference type="ChEBI" id="CHEBI:57919"/>
    </ligand>
</feature>
<dbReference type="NCBIfam" id="TIGR00151">
    <property type="entry name" value="ispF"/>
    <property type="match status" value="1"/>
</dbReference>
<evidence type="ECO:0000256" key="2">
    <source>
        <dbReference type="ARBA" id="ARBA00004709"/>
    </source>
</evidence>
<dbReference type="InterPro" id="IPR003526">
    <property type="entry name" value="MECDP_synthase"/>
</dbReference>
<evidence type="ECO:0000256" key="6">
    <source>
        <dbReference type="ARBA" id="ARBA00023239"/>
    </source>
</evidence>
<dbReference type="EMBL" id="JADIMY010000058">
    <property type="protein sequence ID" value="MBO8427447.1"/>
    <property type="molecule type" value="Genomic_DNA"/>
</dbReference>
<comment type="catalytic activity">
    <reaction evidence="1 7 8">
        <text>4-CDP-2-C-methyl-D-erythritol 2-phosphate = 2-C-methyl-D-erythritol 2,4-cyclic diphosphate + CMP</text>
        <dbReference type="Rhea" id="RHEA:23864"/>
        <dbReference type="ChEBI" id="CHEBI:57919"/>
        <dbReference type="ChEBI" id="CHEBI:58483"/>
        <dbReference type="ChEBI" id="CHEBI:60377"/>
        <dbReference type="EC" id="4.6.1.12"/>
    </reaction>
</comment>
<feature type="site" description="Transition state stabilizer" evidence="7">
    <location>
        <position position="133"/>
    </location>
</feature>
<evidence type="ECO:0000256" key="5">
    <source>
        <dbReference type="ARBA" id="ARBA00023229"/>
    </source>
</evidence>
<dbReference type="InterPro" id="IPR036571">
    <property type="entry name" value="MECDP_synthase_sf"/>
</dbReference>
<comment type="similarity">
    <text evidence="7 8">Belongs to the IspF family.</text>
</comment>
<keyword evidence="5 7" id="KW-0414">Isoprene biosynthesis</keyword>
<reference evidence="10" key="1">
    <citation type="submission" date="2020-10" db="EMBL/GenBank/DDBJ databases">
        <authorList>
            <person name="Gilroy R."/>
        </authorList>
    </citation>
    <scope>NUCLEOTIDE SEQUENCE</scope>
    <source>
        <strain evidence="10">11159</strain>
    </source>
</reference>
<keyword evidence="4 7" id="KW-0479">Metal-binding</keyword>
<dbReference type="Pfam" id="PF02542">
    <property type="entry name" value="YgbB"/>
    <property type="match status" value="1"/>
</dbReference>
<evidence type="ECO:0000256" key="8">
    <source>
        <dbReference type="RuleBase" id="RU004395"/>
    </source>
</evidence>
<comment type="subunit">
    <text evidence="7">Homotrimer.</text>
</comment>
<dbReference type="CDD" id="cd00554">
    <property type="entry name" value="MECDP_synthase"/>
    <property type="match status" value="1"/>
</dbReference>
<evidence type="ECO:0000256" key="3">
    <source>
        <dbReference type="ARBA" id="ARBA00012579"/>
    </source>
</evidence>
<feature type="binding site" evidence="7">
    <location>
        <position position="8"/>
    </location>
    <ligand>
        <name>a divalent metal cation</name>
        <dbReference type="ChEBI" id="CHEBI:60240"/>
    </ligand>
</feature>
<gene>
    <name evidence="7 10" type="primary">ispF</name>
    <name evidence="10" type="ORF">IAC58_02670</name>
</gene>
<comment type="caution">
    <text evidence="10">The sequence shown here is derived from an EMBL/GenBank/DDBJ whole genome shotgun (WGS) entry which is preliminary data.</text>
</comment>
<feature type="binding site" evidence="7">
    <location>
        <position position="10"/>
    </location>
    <ligand>
        <name>a divalent metal cation</name>
        <dbReference type="ChEBI" id="CHEBI:60240"/>
    </ligand>
</feature>
<evidence type="ECO:0000256" key="4">
    <source>
        <dbReference type="ARBA" id="ARBA00022723"/>
    </source>
</evidence>
<evidence type="ECO:0000313" key="10">
    <source>
        <dbReference type="EMBL" id="MBO8427447.1"/>
    </source>
</evidence>
<evidence type="ECO:0000256" key="7">
    <source>
        <dbReference type="HAMAP-Rule" id="MF_00107"/>
    </source>
</evidence>
<protein>
    <recommendedName>
        <fullName evidence="3 7">2-C-methyl-D-erythritol 2,4-cyclodiphosphate synthase</fullName>
        <shortName evidence="7">MECDP-synthase</shortName>
        <shortName evidence="7">MECPP-synthase</shortName>
        <shortName evidence="7">MECPS</shortName>
        <ecNumber evidence="3 7">4.6.1.12</ecNumber>
    </recommendedName>
</protein>
<dbReference type="PANTHER" id="PTHR43181">
    <property type="entry name" value="2-C-METHYL-D-ERYTHRITOL 2,4-CYCLODIPHOSPHATE SYNTHASE, CHLOROPLASTIC"/>
    <property type="match status" value="1"/>
</dbReference>
<dbReference type="PANTHER" id="PTHR43181:SF1">
    <property type="entry name" value="2-C-METHYL-D-ERYTHRITOL 2,4-CYCLODIPHOSPHATE SYNTHASE, CHLOROPLASTIC"/>
    <property type="match status" value="1"/>
</dbReference>
<dbReference type="InterPro" id="IPR020555">
    <property type="entry name" value="MECDP_synthase_CS"/>
</dbReference>
<dbReference type="GO" id="GO:0019288">
    <property type="term" value="P:isopentenyl diphosphate biosynthetic process, methylerythritol 4-phosphate pathway"/>
    <property type="evidence" value="ECO:0007669"/>
    <property type="project" value="UniProtKB-UniRule"/>
</dbReference>
<evidence type="ECO:0000256" key="1">
    <source>
        <dbReference type="ARBA" id="ARBA00000200"/>
    </source>
</evidence>
<accession>A0A9D9GX27</accession>
<organism evidence="10 11">
    <name type="scientific">Candidatus Onthovivens merdipullorum</name>
    <dbReference type="NCBI Taxonomy" id="2840889"/>
    <lineage>
        <taxon>Bacteria</taxon>
        <taxon>Bacillati</taxon>
        <taxon>Bacillota</taxon>
        <taxon>Bacilli</taxon>
        <taxon>Bacillales</taxon>
        <taxon>Candidatus Onthovivens</taxon>
    </lineage>
</organism>
<evidence type="ECO:0000313" key="11">
    <source>
        <dbReference type="Proteomes" id="UP000823613"/>
    </source>
</evidence>